<evidence type="ECO:0000313" key="2">
    <source>
        <dbReference type="Proteomes" id="UP000327143"/>
    </source>
</evidence>
<proteinExistence type="predicted"/>
<evidence type="ECO:0000313" key="1">
    <source>
        <dbReference type="EMBL" id="QEU85461.1"/>
    </source>
</evidence>
<dbReference type="RefSeq" id="WP_016826540.1">
    <property type="nucleotide sequence ID" value="NZ_CP023700.1"/>
</dbReference>
<dbReference type="Proteomes" id="UP000327143">
    <property type="component" value="Chromosome"/>
</dbReference>
<accession>A0ABX6ACG1</accession>
<keyword evidence="2" id="KW-1185">Reference proteome</keyword>
<organism evidence="1 2">
    <name type="scientific">Streptomyces viridosporus T7A</name>
    <dbReference type="NCBI Taxonomy" id="665577"/>
    <lineage>
        <taxon>Bacteria</taxon>
        <taxon>Bacillati</taxon>
        <taxon>Actinomycetota</taxon>
        <taxon>Actinomycetes</taxon>
        <taxon>Kitasatosporales</taxon>
        <taxon>Streptomycetaceae</taxon>
        <taxon>Streptomyces</taxon>
    </lineage>
</organism>
<protein>
    <submittedName>
        <fullName evidence="1">Uncharacterized protein</fullName>
    </submittedName>
</protein>
<name>A0ABX6ACG1_STRVD</name>
<reference evidence="1 2" key="1">
    <citation type="submission" date="2017-09" db="EMBL/GenBank/DDBJ databases">
        <authorList>
            <person name="Lee N."/>
            <person name="Cho B.-K."/>
        </authorList>
    </citation>
    <scope>NUCLEOTIDE SEQUENCE [LARGE SCALE GENOMIC DNA]</scope>
    <source>
        <strain evidence="1 2">ATCC 39115</strain>
    </source>
</reference>
<gene>
    <name evidence="1" type="ORF">CP969_12570</name>
</gene>
<sequence length="291" mass="33052">MARPMINPPSEEDLPPGPLRDLTVELHRLYVSAGRPSLRKISERVKENDDAPTTVSHERVRQLLVGGAESASRDVVIALVMALIDMVHPRPDPGEERERFLLLWHAMTGDVRPPGAAEPAPTGRRDIGARPDITPALGSVALALRFEHFAHRSARDIATRLCYRQADDDVEGFLKSFVQMTDVMSVVDLIAQLRMASLHEMAEWLIDLAVENLPFFDLVDLVLLFYKQRWRVHVLLTAIARRRTPQEVDELMGWIGRGRKDDAEKLRRLFRELRSQGEDDELDSLQGSERF</sequence>
<dbReference type="EMBL" id="CP023700">
    <property type="protein sequence ID" value="QEU85461.1"/>
    <property type="molecule type" value="Genomic_DNA"/>
</dbReference>